<dbReference type="InterPro" id="IPR032577">
    <property type="entry name" value="DUF4920"/>
</dbReference>
<evidence type="ECO:0000313" key="1">
    <source>
        <dbReference type="EMBL" id="AVI51374.1"/>
    </source>
</evidence>
<organism evidence="1 2">
    <name type="scientific">Pukyongia salina</name>
    <dbReference type="NCBI Taxonomy" id="2094025"/>
    <lineage>
        <taxon>Bacteria</taxon>
        <taxon>Pseudomonadati</taxon>
        <taxon>Bacteroidota</taxon>
        <taxon>Flavobacteriia</taxon>
        <taxon>Flavobacteriales</taxon>
        <taxon>Flavobacteriaceae</taxon>
        <taxon>Pukyongia</taxon>
    </lineage>
</organism>
<keyword evidence="2" id="KW-1185">Reference proteome</keyword>
<evidence type="ECO:0000313" key="2">
    <source>
        <dbReference type="Proteomes" id="UP000238442"/>
    </source>
</evidence>
<sequence length="175" mass="19621">MKKLSLLAFALVVLVACNSDKKKEESVVETETQEIAYQSFGEKITAENVISRDDLIEKYKNLKPGDSVLVKFTSEVKEVCQNKGCWMKMDMGEDQAMVRFKDYGFFMPKDLAGTEVIVEGYAFVDEMSVDDQRHYAEDAGKSPEEIAAITEPKRTLSFTSSGVLIPQTEPAVEKQ</sequence>
<dbReference type="KEGG" id="aue:C5O00_09390"/>
<gene>
    <name evidence="1" type="ORF">C5O00_09390</name>
</gene>
<dbReference type="RefSeq" id="WP_105216615.1">
    <property type="nucleotide sequence ID" value="NZ_CP027062.1"/>
</dbReference>
<accession>A0A2S0HXT6</accession>
<dbReference type="EMBL" id="CP027062">
    <property type="protein sequence ID" value="AVI51374.1"/>
    <property type="molecule type" value="Genomic_DNA"/>
</dbReference>
<proteinExistence type="predicted"/>
<dbReference type="Pfam" id="PF16267">
    <property type="entry name" value="DUF4920"/>
    <property type="match status" value="1"/>
</dbReference>
<name>A0A2S0HXT6_9FLAO</name>
<dbReference type="PROSITE" id="PS51257">
    <property type="entry name" value="PROKAR_LIPOPROTEIN"/>
    <property type="match status" value="1"/>
</dbReference>
<dbReference type="AlphaFoldDB" id="A0A2S0HXT6"/>
<reference evidence="1 2" key="1">
    <citation type="submission" date="2018-02" db="EMBL/GenBank/DDBJ databases">
        <title>Genomic analysis of the strain RR4-38 isolated from a seawater recirculating aquaculture system.</title>
        <authorList>
            <person name="Kim Y.-S."/>
            <person name="Jang Y.H."/>
            <person name="Kim K.-H."/>
        </authorList>
    </citation>
    <scope>NUCLEOTIDE SEQUENCE [LARGE SCALE GENOMIC DNA]</scope>
    <source>
        <strain evidence="1 2">RR4-38</strain>
    </source>
</reference>
<protein>
    <submittedName>
        <fullName evidence="1">DUF4920 domain-containing protein</fullName>
    </submittedName>
</protein>
<dbReference type="Proteomes" id="UP000238442">
    <property type="component" value="Chromosome"/>
</dbReference>
<dbReference type="OrthoDB" id="129527at2"/>